<dbReference type="GO" id="GO:0004357">
    <property type="term" value="F:glutamate-cysteine ligase activity"/>
    <property type="evidence" value="ECO:0007669"/>
    <property type="project" value="UniProtKB-EC"/>
</dbReference>
<dbReference type="Proteomes" id="UP000014071">
    <property type="component" value="Unassembled WGS sequence"/>
</dbReference>
<accession>R9P9M9</accession>
<protein>
    <submittedName>
        <fullName evidence="1">Gamma-glutamylcysteine synthetase, putative</fullName>
        <ecNumber evidence="1">6.3.2.2</ecNumber>
    </submittedName>
</protein>
<dbReference type="EMBL" id="DF238814">
    <property type="protein sequence ID" value="GAC97947.1"/>
    <property type="molecule type" value="Genomic_DNA"/>
</dbReference>
<evidence type="ECO:0000313" key="2">
    <source>
        <dbReference type="Proteomes" id="UP000014071"/>
    </source>
</evidence>
<keyword evidence="2" id="KW-1185">Reference proteome</keyword>
<name>R9P9M9_PSEHS</name>
<reference evidence="2" key="1">
    <citation type="journal article" date="2013" name="Genome Announc.">
        <title>Draft genome sequence of the basidiomycetous yeast-like fungus Pseudozyma hubeiensis SY62, which produces an abundant amount of the biosurfactant mannosylerythritol lipids.</title>
        <authorList>
            <person name="Konishi M."/>
            <person name="Hatada Y."/>
            <person name="Horiuchi J."/>
        </authorList>
    </citation>
    <scope>NUCLEOTIDE SEQUENCE [LARGE SCALE GENOMIC DNA]</scope>
    <source>
        <strain evidence="2">SY62</strain>
    </source>
</reference>
<dbReference type="EC" id="6.3.2.2" evidence="1"/>
<dbReference type="AlphaFoldDB" id="R9P9M9"/>
<proteinExistence type="predicted"/>
<dbReference type="GeneID" id="24110813"/>
<keyword evidence="1" id="KW-0436">Ligase</keyword>
<evidence type="ECO:0000313" key="1">
    <source>
        <dbReference type="EMBL" id="GAC97947.1"/>
    </source>
</evidence>
<dbReference type="HOGENOM" id="CLU_2373706_0_0_1"/>
<gene>
    <name evidence="1" type="ORF">PHSY_005535</name>
</gene>
<dbReference type="RefSeq" id="XP_012191534.1">
    <property type="nucleotide sequence ID" value="XM_012336144.1"/>
</dbReference>
<sequence length="95" mass="10590">MVRQEILCRTSGNQVGENLTRFCKIRMEVLDDHLDDGLSDVRTSHKAYRVLVSVSSETASYVNILQRGVVDCHAVVVGVRTIEDVSISFTHKDIG</sequence>
<organism evidence="1 2">
    <name type="scientific">Pseudozyma hubeiensis (strain SY62)</name>
    <name type="common">Yeast</name>
    <dbReference type="NCBI Taxonomy" id="1305764"/>
    <lineage>
        <taxon>Eukaryota</taxon>
        <taxon>Fungi</taxon>
        <taxon>Dikarya</taxon>
        <taxon>Basidiomycota</taxon>
        <taxon>Ustilaginomycotina</taxon>
        <taxon>Ustilaginomycetes</taxon>
        <taxon>Ustilaginales</taxon>
        <taxon>Ustilaginaceae</taxon>
        <taxon>Pseudozyma</taxon>
    </lineage>
</organism>